<proteinExistence type="predicted"/>
<accession>A0ABU4C458</accession>
<gene>
    <name evidence="2" type="ORF">R3Q16_32225</name>
</gene>
<name>A0ABU4C458_RHOGO</name>
<feature type="transmembrane region" description="Helical" evidence="1">
    <location>
        <begin position="12"/>
        <end position="33"/>
    </location>
</feature>
<keyword evidence="3" id="KW-1185">Reference proteome</keyword>
<evidence type="ECO:0000256" key="1">
    <source>
        <dbReference type="SAM" id="Phobius"/>
    </source>
</evidence>
<dbReference type="Proteomes" id="UP001185927">
    <property type="component" value="Unassembled WGS sequence"/>
</dbReference>
<keyword evidence="1" id="KW-1133">Transmembrane helix</keyword>
<evidence type="ECO:0000313" key="3">
    <source>
        <dbReference type="Proteomes" id="UP001185927"/>
    </source>
</evidence>
<sequence>EYSGELVAAPTWLVVVAMIPILLTMLALIVFALKEWGERRLARSSPVHAAAWAMEQRRTRPCDSGARPARVRLRHSNLSSRLAMWPMASVWSYPVKLRSRTSSWTGRTVAGT</sequence>
<organism evidence="2 3">
    <name type="scientific">Rhodococcus globerulus</name>
    <dbReference type="NCBI Taxonomy" id="33008"/>
    <lineage>
        <taxon>Bacteria</taxon>
        <taxon>Bacillati</taxon>
        <taxon>Actinomycetota</taxon>
        <taxon>Actinomycetes</taxon>
        <taxon>Mycobacteriales</taxon>
        <taxon>Nocardiaceae</taxon>
        <taxon>Rhodococcus</taxon>
    </lineage>
</organism>
<keyword evidence="1" id="KW-0812">Transmembrane</keyword>
<feature type="non-terminal residue" evidence="2">
    <location>
        <position position="1"/>
    </location>
</feature>
<evidence type="ECO:0000313" key="2">
    <source>
        <dbReference type="EMBL" id="MDV6271285.1"/>
    </source>
</evidence>
<comment type="caution">
    <text evidence="2">The sequence shown here is derived from an EMBL/GenBank/DDBJ whole genome shotgun (WGS) entry which is preliminary data.</text>
</comment>
<protein>
    <submittedName>
        <fullName evidence="2">Uncharacterized protein</fullName>
    </submittedName>
</protein>
<reference evidence="2 3" key="1">
    <citation type="submission" date="2023-10" db="EMBL/GenBank/DDBJ databases">
        <title>Development of a sustainable strategy for remediation of hydrocarbon-contaminated territories based on the waste exchange concept.</title>
        <authorList>
            <person name="Krivoruchko A."/>
        </authorList>
    </citation>
    <scope>NUCLEOTIDE SEQUENCE [LARGE SCALE GENOMIC DNA]</scope>
    <source>
        <strain evidence="2 3">IEGM 1203</strain>
    </source>
</reference>
<keyword evidence="1" id="KW-0472">Membrane</keyword>
<dbReference type="EMBL" id="JAWLKB010000038">
    <property type="protein sequence ID" value="MDV6271285.1"/>
    <property type="molecule type" value="Genomic_DNA"/>
</dbReference>